<evidence type="ECO:0000313" key="3">
    <source>
        <dbReference type="Proteomes" id="UP001472677"/>
    </source>
</evidence>
<keyword evidence="3" id="KW-1185">Reference proteome</keyword>
<evidence type="ECO:0000256" key="1">
    <source>
        <dbReference type="SAM" id="MobiDB-lite"/>
    </source>
</evidence>
<accession>A0ABR2CSP3</accession>
<comment type="caution">
    <text evidence="2">The sequence shown here is derived from an EMBL/GenBank/DDBJ whole genome shotgun (WGS) entry which is preliminary data.</text>
</comment>
<protein>
    <submittedName>
        <fullName evidence="2">Uncharacterized protein</fullName>
    </submittedName>
</protein>
<evidence type="ECO:0000313" key="2">
    <source>
        <dbReference type="EMBL" id="KAK8522195.1"/>
    </source>
</evidence>
<reference evidence="2 3" key="1">
    <citation type="journal article" date="2024" name="G3 (Bethesda)">
        <title>Genome assembly of Hibiscus sabdariffa L. provides insights into metabolisms of medicinal natural products.</title>
        <authorList>
            <person name="Kim T."/>
        </authorList>
    </citation>
    <scope>NUCLEOTIDE SEQUENCE [LARGE SCALE GENOMIC DNA]</scope>
    <source>
        <strain evidence="2">TK-2024</strain>
        <tissue evidence="2">Old leaves</tissue>
    </source>
</reference>
<gene>
    <name evidence="2" type="ORF">V6N12_055915</name>
</gene>
<dbReference type="Proteomes" id="UP001472677">
    <property type="component" value="Unassembled WGS sequence"/>
</dbReference>
<sequence>MEAGQEDINEGRTNGNDEEKETDDYARWLLCRKSNS</sequence>
<name>A0ABR2CSP3_9ROSI</name>
<organism evidence="2 3">
    <name type="scientific">Hibiscus sabdariffa</name>
    <name type="common">roselle</name>
    <dbReference type="NCBI Taxonomy" id="183260"/>
    <lineage>
        <taxon>Eukaryota</taxon>
        <taxon>Viridiplantae</taxon>
        <taxon>Streptophyta</taxon>
        <taxon>Embryophyta</taxon>
        <taxon>Tracheophyta</taxon>
        <taxon>Spermatophyta</taxon>
        <taxon>Magnoliopsida</taxon>
        <taxon>eudicotyledons</taxon>
        <taxon>Gunneridae</taxon>
        <taxon>Pentapetalae</taxon>
        <taxon>rosids</taxon>
        <taxon>malvids</taxon>
        <taxon>Malvales</taxon>
        <taxon>Malvaceae</taxon>
        <taxon>Malvoideae</taxon>
        <taxon>Hibiscus</taxon>
    </lineage>
</organism>
<dbReference type="EMBL" id="JBBPBM010000045">
    <property type="protein sequence ID" value="KAK8522195.1"/>
    <property type="molecule type" value="Genomic_DNA"/>
</dbReference>
<feature type="region of interest" description="Disordered" evidence="1">
    <location>
        <begin position="1"/>
        <end position="25"/>
    </location>
</feature>
<proteinExistence type="predicted"/>